<name>A0A226D4G8_FOLCA</name>
<evidence type="ECO:0000313" key="7">
    <source>
        <dbReference type="EMBL" id="OXA39970.1"/>
    </source>
</evidence>
<evidence type="ECO:0000259" key="6">
    <source>
        <dbReference type="PROSITE" id="PS50835"/>
    </source>
</evidence>
<keyword evidence="3" id="KW-0677">Repeat</keyword>
<dbReference type="PANTHER" id="PTHR24366">
    <property type="entry name" value="IG(IMMUNOGLOBULIN) AND LRR(LEUCINE RICH REPEAT) DOMAINS"/>
    <property type="match status" value="1"/>
</dbReference>
<evidence type="ECO:0000256" key="5">
    <source>
        <dbReference type="SAM" id="Phobius"/>
    </source>
</evidence>
<feature type="domain" description="Ig-like" evidence="6">
    <location>
        <begin position="149"/>
        <end position="241"/>
    </location>
</feature>
<dbReference type="Proteomes" id="UP000198287">
    <property type="component" value="Unassembled WGS sequence"/>
</dbReference>
<keyword evidence="4" id="KW-1015">Disulfide bond</keyword>
<sequence length="657" mass="74023">MWEVTKTANKLNLEGNPIKNLAFPIYFMDEVNLRNCALDKIPPNGPFVDTSLKSINLDSNNLTTLSWTEFRVARSLTKLSLKDNPWRCDCHMQFLREFLRNVKDIDISKDVVCDSPQELKGRGLGSISRWQVLPCPLRHGGLIGVATEDKITLQCLTQGVPEPVIKWYQGTVDKDNLLESQPGISIYKVPLPNSETGQLYRYEWESKLEILSNSSLYERPWTFWCTAENQYGNVTQQVTLPRPDVTDARVIEPPRPVYVHTTPAQIEIVSETEVPTTPAAFPPILPNSKNVSSFHVTEKIQSPPSIMTSNILQEVKTTPFDDSYFRQVSLVICITVVICLLFLVVLILLVIRFMGKVQHLIDDNQTSRASRNYPDSIDLPRRVPMPPPSYRSRMGEIDIRILTNTDKHSFYSNSEISTMANKIALILSIIIAFLITPHNFTKACTCSPPRDISTSWYSIYGDAPGTLKVLKCYNCTEIPNYTDPSSITILDLGSGNNKLTHLTPNIFVNAGFYNLKEINLTNCGIQRVDIDAFYGLHEINDVHLDLSYNSVSSFIHKYGESYGWCKGAKFAGKSDKRISISKRWVFTRVGLEAREFDISDEVICDSPPELKGRGLRSIPRNEVLPCPLKNGKLIGIASEDKITVRCLTEGVPEPVIE</sequence>
<protein>
    <submittedName>
        <fullName evidence="7">Nyctalopin</fullName>
    </submittedName>
</protein>
<dbReference type="SMART" id="SM00082">
    <property type="entry name" value="LRRCT"/>
    <property type="match status" value="1"/>
</dbReference>
<dbReference type="Gene3D" id="2.60.40.10">
    <property type="entry name" value="Immunoglobulins"/>
    <property type="match status" value="1"/>
</dbReference>
<reference evidence="7 8" key="1">
    <citation type="submission" date="2015-12" db="EMBL/GenBank/DDBJ databases">
        <title>The genome of Folsomia candida.</title>
        <authorList>
            <person name="Faddeeva A."/>
            <person name="Derks M.F."/>
            <person name="Anvar Y."/>
            <person name="Smit S."/>
            <person name="Van Straalen N."/>
            <person name="Roelofs D."/>
        </authorList>
    </citation>
    <scope>NUCLEOTIDE SEQUENCE [LARGE SCALE GENOMIC DNA]</scope>
    <source>
        <strain evidence="7 8">VU population</strain>
        <tissue evidence="7">Whole body</tissue>
    </source>
</reference>
<keyword evidence="1" id="KW-0433">Leucine-rich repeat</keyword>
<proteinExistence type="predicted"/>
<dbReference type="InterPro" id="IPR013783">
    <property type="entry name" value="Ig-like_fold"/>
</dbReference>
<dbReference type="InterPro" id="IPR032675">
    <property type="entry name" value="LRR_dom_sf"/>
</dbReference>
<dbReference type="Pfam" id="PF13855">
    <property type="entry name" value="LRR_8"/>
    <property type="match status" value="1"/>
</dbReference>
<evidence type="ECO:0000256" key="4">
    <source>
        <dbReference type="ARBA" id="ARBA00023157"/>
    </source>
</evidence>
<keyword evidence="8" id="KW-1185">Reference proteome</keyword>
<dbReference type="PANTHER" id="PTHR24366:SF161">
    <property type="entry name" value="TIR DOMAIN-CONTAINING PROTEIN"/>
    <property type="match status" value="1"/>
</dbReference>
<dbReference type="Gene3D" id="3.80.10.10">
    <property type="entry name" value="Ribonuclease Inhibitor"/>
    <property type="match status" value="2"/>
</dbReference>
<gene>
    <name evidence="7" type="ORF">Fcan01_25306</name>
</gene>
<dbReference type="InterPro" id="IPR001611">
    <property type="entry name" value="Leu-rich_rpt"/>
</dbReference>
<keyword evidence="5" id="KW-0812">Transmembrane</keyword>
<dbReference type="InterPro" id="IPR007110">
    <property type="entry name" value="Ig-like_dom"/>
</dbReference>
<dbReference type="InterPro" id="IPR036179">
    <property type="entry name" value="Ig-like_dom_sf"/>
</dbReference>
<organism evidence="7 8">
    <name type="scientific">Folsomia candida</name>
    <name type="common">Springtail</name>
    <dbReference type="NCBI Taxonomy" id="158441"/>
    <lineage>
        <taxon>Eukaryota</taxon>
        <taxon>Metazoa</taxon>
        <taxon>Ecdysozoa</taxon>
        <taxon>Arthropoda</taxon>
        <taxon>Hexapoda</taxon>
        <taxon>Collembola</taxon>
        <taxon>Entomobryomorpha</taxon>
        <taxon>Isotomoidea</taxon>
        <taxon>Isotomidae</taxon>
        <taxon>Proisotominae</taxon>
        <taxon>Folsomia</taxon>
    </lineage>
</organism>
<dbReference type="AlphaFoldDB" id="A0A226D4G8"/>
<accession>A0A226D4G8</accession>
<keyword evidence="5" id="KW-0472">Membrane</keyword>
<evidence type="ECO:0000256" key="1">
    <source>
        <dbReference type="ARBA" id="ARBA00022614"/>
    </source>
</evidence>
<keyword evidence="5" id="KW-1133">Transmembrane helix</keyword>
<dbReference type="STRING" id="158441.A0A226D4G8"/>
<evidence type="ECO:0000256" key="3">
    <source>
        <dbReference type="ARBA" id="ARBA00022737"/>
    </source>
</evidence>
<dbReference type="EMBL" id="LNIX01000036">
    <property type="protein sequence ID" value="OXA39970.1"/>
    <property type="molecule type" value="Genomic_DNA"/>
</dbReference>
<keyword evidence="2" id="KW-0732">Signal</keyword>
<feature type="transmembrane region" description="Helical" evidence="5">
    <location>
        <begin position="328"/>
        <end position="351"/>
    </location>
</feature>
<dbReference type="Pfam" id="PF01463">
    <property type="entry name" value="LRRCT"/>
    <property type="match status" value="2"/>
</dbReference>
<dbReference type="OrthoDB" id="4691307at2759"/>
<comment type="caution">
    <text evidence="7">The sequence shown here is derived from an EMBL/GenBank/DDBJ whole genome shotgun (WGS) entry which is preliminary data.</text>
</comment>
<dbReference type="SUPFAM" id="SSF52058">
    <property type="entry name" value="L domain-like"/>
    <property type="match status" value="2"/>
</dbReference>
<evidence type="ECO:0000313" key="8">
    <source>
        <dbReference type="Proteomes" id="UP000198287"/>
    </source>
</evidence>
<dbReference type="PROSITE" id="PS50835">
    <property type="entry name" value="IG_LIKE"/>
    <property type="match status" value="1"/>
</dbReference>
<evidence type="ECO:0000256" key="2">
    <source>
        <dbReference type="ARBA" id="ARBA00022729"/>
    </source>
</evidence>
<dbReference type="SUPFAM" id="SSF48726">
    <property type="entry name" value="Immunoglobulin"/>
    <property type="match status" value="1"/>
</dbReference>
<dbReference type="InterPro" id="IPR000483">
    <property type="entry name" value="Cys-rich_flank_reg_C"/>
</dbReference>